<name>A0A9W9YR89_9CNID</name>
<comment type="caution">
    <text evidence="1">The sequence shown here is derived from an EMBL/GenBank/DDBJ whole genome shotgun (WGS) entry which is preliminary data.</text>
</comment>
<gene>
    <name evidence="1" type="ORF">OS493_014566</name>
</gene>
<evidence type="ECO:0000313" key="1">
    <source>
        <dbReference type="EMBL" id="KAJ7361919.1"/>
    </source>
</evidence>
<dbReference type="EMBL" id="MU827308">
    <property type="protein sequence ID" value="KAJ7361919.1"/>
    <property type="molecule type" value="Genomic_DNA"/>
</dbReference>
<evidence type="ECO:0000313" key="2">
    <source>
        <dbReference type="Proteomes" id="UP001163046"/>
    </source>
</evidence>
<sequence>MRAVCDTSARRIRVMGFSSVAAACFILFACISQMRASVLPAVDAGLRGKTDKFTLRITEQQANFEEQVAIDEDNDIEYFSVPAHNDVNAADFLFDFKMVRFSFFVCFNKLRYRNSRKLKFGRTSEK</sequence>
<reference evidence="1" key="1">
    <citation type="submission" date="2023-01" db="EMBL/GenBank/DDBJ databases">
        <title>Genome assembly of the deep-sea coral Lophelia pertusa.</title>
        <authorList>
            <person name="Herrera S."/>
            <person name="Cordes E."/>
        </authorList>
    </citation>
    <scope>NUCLEOTIDE SEQUENCE</scope>
    <source>
        <strain evidence="1">USNM1676648</strain>
        <tissue evidence="1">Polyp</tissue>
    </source>
</reference>
<dbReference type="OrthoDB" id="10581750at2759"/>
<dbReference type="PROSITE" id="PS51257">
    <property type="entry name" value="PROKAR_LIPOPROTEIN"/>
    <property type="match status" value="1"/>
</dbReference>
<proteinExistence type="predicted"/>
<dbReference type="AlphaFoldDB" id="A0A9W9YR89"/>
<accession>A0A9W9YR89</accession>
<organism evidence="1 2">
    <name type="scientific">Desmophyllum pertusum</name>
    <dbReference type="NCBI Taxonomy" id="174260"/>
    <lineage>
        <taxon>Eukaryota</taxon>
        <taxon>Metazoa</taxon>
        <taxon>Cnidaria</taxon>
        <taxon>Anthozoa</taxon>
        <taxon>Hexacorallia</taxon>
        <taxon>Scleractinia</taxon>
        <taxon>Caryophylliina</taxon>
        <taxon>Caryophylliidae</taxon>
        <taxon>Desmophyllum</taxon>
    </lineage>
</organism>
<keyword evidence="2" id="KW-1185">Reference proteome</keyword>
<dbReference type="Proteomes" id="UP001163046">
    <property type="component" value="Unassembled WGS sequence"/>
</dbReference>
<protein>
    <submittedName>
        <fullName evidence="1">Uncharacterized protein</fullName>
    </submittedName>
</protein>